<keyword evidence="2" id="KW-0732">Signal</keyword>
<feature type="chain" id="PRO_5032707297" evidence="2">
    <location>
        <begin position="20"/>
        <end position="680"/>
    </location>
</feature>
<dbReference type="SUPFAM" id="SSF63411">
    <property type="entry name" value="LuxS/MPP-like metallohydrolase"/>
    <property type="match status" value="2"/>
</dbReference>
<reference evidence="4 5" key="1">
    <citation type="submission" date="2020-07" db="EMBL/GenBank/DDBJ databases">
        <title>Moheibacter lacus sp. nov., a member of the family Flavobacteriaceae isolated from freshwater lake sediment.</title>
        <authorList>
            <person name="Liu Y."/>
        </authorList>
    </citation>
    <scope>NUCLEOTIDE SEQUENCE [LARGE SCALE GENOMIC DNA]</scope>
    <source>
        <strain evidence="4 5">BDHS18</strain>
    </source>
</reference>
<sequence>MKKLVYIFVMVILSAGTQAQVDRSQPKPGPSPKVNVGKPQSFELKNGLKVMVVENHKLPRVSMTLSIDNPPFVEGNKKGIDDLTGSLIGNGTSKISKDAFQEEVDFMGARLNFHSSGASANTLSRYFPRVLELMAEGAIDPNFSQDDFDKEVARFVDGLKSEEKSVASNAARVENVLVFGANHPAGEFTTEEKLKGLTLADVKSHYKNYFAPNNAYLIVMGDVKFKDVKKLVKKYFADWKPGTIPTTSFPDPKNVAKTEINFVDMPNAVQSEVALLSSVNLKMTDPDYFAVLLANQIFGGDFNSYLNMNLREAHGWTYGARSSIRGSKYVGKFKAGAQVRNEVTDSAVVETIKELNRIRTEKVTAEALSTVKATFIGNFVMDAEKPEVIARQALLTKTQNLPANFYQNYIQSVNAVTIEDVQKAAQKYFSKDNARILVVGKASEVLPALEKLPYKINYFDRFGAPTSKPEQKQVDANVTVKSVLDNYISAIGGADKVKAVKTVLANYEGEVQGMKLNLKTASTTEGKTMNVVTGMGMELSKTVFDGKTGYHAQQGQKKDMTAEEIADNQYTALPFPELTLANKAGIKLGGIENFNGKEAYVVIDGKKKSFFDTKSGLMLGTSNELEAQGQKMVQTVTYGNYKEFDGIKFPEEFTMNVGMDMTFKVIDIKFNEGVSDADFK</sequence>
<evidence type="ECO:0000313" key="5">
    <source>
        <dbReference type="Proteomes" id="UP000552241"/>
    </source>
</evidence>
<evidence type="ECO:0000259" key="3">
    <source>
        <dbReference type="Pfam" id="PF05193"/>
    </source>
</evidence>
<proteinExistence type="inferred from homology"/>
<dbReference type="Gene3D" id="3.30.830.10">
    <property type="entry name" value="Metalloenzyme, LuxS/M16 peptidase-like"/>
    <property type="match status" value="2"/>
</dbReference>
<evidence type="ECO:0000256" key="2">
    <source>
        <dbReference type="SAM" id="SignalP"/>
    </source>
</evidence>
<dbReference type="GO" id="GO:0046872">
    <property type="term" value="F:metal ion binding"/>
    <property type="evidence" value="ECO:0007669"/>
    <property type="project" value="InterPro"/>
</dbReference>
<accession>A0A838ZHE2</accession>
<dbReference type="InterPro" id="IPR011249">
    <property type="entry name" value="Metalloenz_LuxS/M16"/>
</dbReference>
<protein>
    <submittedName>
        <fullName evidence="4">Insulinase family protein</fullName>
    </submittedName>
</protein>
<comment type="similarity">
    <text evidence="1">Belongs to the peptidase M16 family.</text>
</comment>
<dbReference type="PANTHER" id="PTHR11851:SF49">
    <property type="entry name" value="MITOCHONDRIAL-PROCESSING PEPTIDASE SUBUNIT ALPHA"/>
    <property type="match status" value="1"/>
</dbReference>
<feature type="signal peptide" evidence="2">
    <location>
        <begin position="1"/>
        <end position="19"/>
    </location>
</feature>
<name>A0A838ZHE2_9FLAO</name>
<dbReference type="Pfam" id="PF05193">
    <property type="entry name" value="Peptidase_M16_C"/>
    <property type="match status" value="1"/>
</dbReference>
<evidence type="ECO:0000313" key="4">
    <source>
        <dbReference type="EMBL" id="MBA5629091.1"/>
    </source>
</evidence>
<keyword evidence="5" id="KW-1185">Reference proteome</keyword>
<dbReference type="RefSeq" id="WP_182042657.1">
    <property type="nucleotide sequence ID" value="NZ_JACDZE010000001.1"/>
</dbReference>
<dbReference type="Gene3D" id="2.50.20.10">
    <property type="entry name" value="Lipoprotein localisation LolA/LolB/LppX"/>
    <property type="match status" value="1"/>
</dbReference>
<dbReference type="PANTHER" id="PTHR11851">
    <property type="entry name" value="METALLOPROTEASE"/>
    <property type="match status" value="1"/>
</dbReference>
<dbReference type="InterPro" id="IPR050361">
    <property type="entry name" value="MPP/UQCRC_Complex"/>
</dbReference>
<evidence type="ECO:0000256" key="1">
    <source>
        <dbReference type="ARBA" id="ARBA00007261"/>
    </source>
</evidence>
<dbReference type="EMBL" id="JACDZE010000001">
    <property type="protein sequence ID" value="MBA5629091.1"/>
    <property type="molecule type" value="Genomic_DNA"/>
</dbReference>
<dbReference type="AlphaFoldDB" id="A0A838ZHE2"/>
<dbReference type="InterPro" id="IPR007863">
    <property type="entry name" value="Peptidase_M16_C"/>
</dbReference>
<comment type="caution">
    <text evidence="4">The sequence shown here is derived from an EMBL/GenBank/DDBJ whole genome shotgun (WGS) entry which is preliminary data.</text>
</comment>
<gene>
    <name evidence="4" type="ORF">HU137_04825</name>
</gene>
<dbReference type="Proteomes" id="UP000552241">
    <property type="component" value="Unassembled WGS sequence"/>
</dbReference>
<organism evidence="4 5">
    <name type="scientific">Moheibacter lacus</name>
    <dbReference type="NCBI Taxonomy" id="2745851"/>
    <lineage>
        <taxon>Bacteria</taxon>
        <taxon>Pseudomonadati</taxon>
        <taxon>Bacteroidota</taxon>
        <taxon>Flavobacteriia</taxon>
        <taxon>Flavobacteriales</taxon>
        <taxon>Weeksellaceae</taxon>
        <taxon>Moheibacter</taxon>
    </lineage>
</organism>
<feature type="domain" description="Peptidase M16 C-terminal" evidence="3">
    <location>
        <begin position="197"/>
        <end position="374"/>
    </location>
</feature>